<protein>
    <submittedName>
        <fullName evidence="1">Uncharacterized protein</fullName>
    </submittedName>
</protein>
<reference evidence="1 2" key="1">
    <citation type="journal article" date="2020" name="Cell">
        <title>Large-Scale Comparative Analyses of Tick Genomes Elucidate Their Genetic Diversity and Vector Capacities.</title>
        <authorList>
            <consortium name="Tick Genome and Microbiome Consortium (TIGMIC)"/>
            <person name="Jia N."/>
            <person name="Wang J."/>
            <person name="Shi W."/>
            <person name="Du L."/>
            <person name="Sun Y."/>
            <person name="Zhan W."/>
            <person name="Jiang J.F."/>
            <person name="Wang Q."/>
            <person name="Zhang B."/>
            <person name="Ji P."/>
            <person name="Bell-Sakyi L."/>
            <person name="Cui X.M."/>
            <person name="Yuan T.T."/>
            <person name="Jiang B.G."/>
            <person name="Yang W.F."/>
            <person name="Lam T.T."/>
            <person name="Chang Q.C."/>
            <person name="Ding S.J."/>
            <person name="Wang X.J."/>
            <person name="Zhu J.G."/>
            <person name="Ruan X.D."/>
            <person name="Zhao L."/>
            <person name="Wei J.T."/>
            <person name="Ye R.Z."/>
            <person name="Que T.C."/>
            <person name="Du C.H."/>
            <person name="Zhou Y.H."/>
            <person name="Cheng J.X."/>
            <person name="Dai P.F."/>
            <person name="Guo W.B."/>
            <person name="Han X.H."/>
            <person name="Huang E.J."/>
            <person name="Li L.F."/>
            <person name="Wei W."/>
            <person name="Gao Y.C."/>
            <person name="Liu J.Z."/>
            <person name="Shao H.Z."/>
            <person name="Wang X."/>
            <person name="Wang C.C."/>
            <person name="Yang T.C."/>
            <person name="Huo Q.B."/>
            <person name="Li W."/>
            <person name="Chen H.Y."/>
            <person name="Chen S.E."/>
            <person name="Zhou L.G."/>
            <person name="Ni X.B."/>
            <person name="Tian J.H."/>
            <person name="Sheng Y."/>
            <person name="Liu T."/>
            <person name="Pan Y.S."/>
            <person name="Xia L.Y."/>
            <person name="Li J."/>
            <person name="Zhao F."/>
            <person name="Cao W.C."/>
        </authorList>
    </citation>
    <scope>NUCLEOTIDE SEQUENCE [LARGE SCALE GENOMIC DNA]</scope>
    <source>
        <strain evidence="1">Iper-2018</strain>
    </source>
</reference>
<name>A0AC60P9G6_IXOPE</name>
<accession>A0AC60P9G6</accession>
<proteinExistence type="predicted"/>
<evidence type="ECO:0000313" key="2">
    <source>
        <dbReference type="Proteomes" id="UP000805193"/>
    </source>
</evidence>
<dbReference type="EMBL" id="JABSTQ010011034">
    <property type="protein sequence ID" value="KAG0415759.1"/>
    <property type="molecule type" value="Genomic_DNA"/>
</dbReference>
<comment type="caution">
    <text evidence="1">The sequence shown here is derived from an EMBL/GenBank/DDBJ whole genome shotgun (WGS) entry which is preliminary data.</text>
</comment>
<keyword evidence="2" id="KW-1185">Reference proteome</keyword>
<organism evidence="1 2">
    <name type="scientific">Ixodes persulcatus</name>
    <name type="common">Taiga tick</name>
    <dbReference type="NCBI Taxonomy" id="34615"/>
    <lineage>
        <taxon>Eukaryota</taxon>
        <taxon>Metazoa</taxon>
        <taxon>Ecdysozoa</taxon>
        <taxon>Arthropoda</taxon>
        <taxon>Chelicerata</taxon>
        <taxon>Arachnida</taxon>
        <taxon>Acari</taxon>
        <taxon>Parasitiformes</taxon>
        <taxon>Ixodida</taxon>
        <taxon>Ixodoidea</taxon>
        <taxon>Ixodidae</taxon>
        <taxon>Ixodinae</taxon>
        <taxon>Ixodes</taxon>
    </lineage>
</organism>
<dbReference type="Proteomes" id="UP000805193">
    <property type="component" value="Unassembled WGS sequence"/>
</dbReference>
<evidence type="ECO:0000313" key="1">
    <source>
        <dbReference type="EMBL" id="KAG0415759.1"/>
    </source>
</evidence>
<sequence>MYAIAAAANDSMLESSRSSPVPPVPAAAVAVPESGTFCDSDTPTAFERKISVLEAGGSDGSTEDSGEPCGEGAACYRLVDMACLQSLVKVLLCPTCQACRLELKESDTGAHLTFVVECPVCGVVASAPLSSTIDGTKQNELAARLGIVSRNCGIGFTKLISFFTELSAPPTMTLKSYQKIATKAHDAVVWASASAMAEAARTVRKTLGTSDGKEQQQDVCIWRRTFDSAKVRPITTFDLASDTTIRLAPPKRSKRSSRAGFMHPASRRLSRFRVRPVRPARLSTSYVIMTFALAGLSLGERFRPSVCRAKLSDTSDARRIADPTSEATKLFGSGSRIARPDVGSDGFFAHSKCQKNFDGSANAMEVQAAGVIFSRPVELHKLQYVIMLCDGDSKAYNHVAELQMYDKDVSKEDCVNHVAKRLYAAALKPAVAKPHRPAFSKDVAKELVPLYNWLTHKDLLARCPKTEFASLQTVETAVALAVLEYNLGPRGFERALLEMKMEAGTHHESQAKKATQHRLARSRASALKSLKVAHKRRIMEAVASKQKRLQEEGPTYAAGLF</sequence>
<gene>
    <name evidence="1" type="ORF">HPB47_007060</name>
</gene>